<dbReference type="AlphaFoldDB" id="A0A0K2V790"/>
<dbReference type="GO" id="GO:0005524">
    <property type="term" value="F:ATP binding"/>
    <property type="evidence" value="ECO:0007669"/>
    <property type="project" value="InterPro"/>
</dbReference>
<feature type="region of interest" description="Disordered" evidence="2">
    <location>
        <begin position="623"/>
        <end position="716"/>
    </location>
</feature>
<feature type="region of interest" description="Disordered" evidence="2">
    <location>
        <begin position="537"/>
        <end position="611"/>
    </location>
</feature>
<dbReference type="PANTHER" id="PTHR11909">
    <property type="entry name" value="CASEIN KINASE-RELATED"/>
    <property type="match status" value="1"/>
</dbReference>
<dbReference type="InterPro" id="IPR008271">
    <property type="entry name" value="Ser/Thr_kinase_AS"/>
</dbReference>
<dbReference type="EMBL" id="HACA01028450">
    <property type="protein sequence ID" value="CDW45811.1"/>
    <property type="molecule type" value="Transcribed_RNA"/>
</dbReference>
<evidence type="ECO:0000313" key="4">
    <source>
        <dbReference type="EMBL" id="CDW45811.1"/>
    </source>
</evidence>
<feature type="compositionally biased region" description="Basic and acidic residues" evidence="2">
    <location>
        <begin position="690"/>
        <end position="705"/>
    </location>
</feature>
<dbReference type="InterPro" id="IPR011009">
    <property type="entry name" value="Kinase-like_dom_sf"/>
</dbReference>
<feature type="compositionally biased region" description="Basic residues" evidence="2">
    <location>
        <begin position="599"/>
        <end position="611"/>
    </location>
</feature>
<feature type="region of interest" description="Disordered" evidence="2">
    <location>
        <begin position="496"/>
        <end position="516"/>
    </location>
</feature>
<dbReference type="SMART" id="SM00220">
    <property type="entry name" value="S_TKc"/>
    <property type="match status" value="1"/>
</dbReference>
<dbReference type="PROSITE" id="PS00108">
    <property type="entry name" value="PROTEIN_KINASE_ST"/>
    <property type="match status" value="1"/>
</dbReference>
<sequence length="716" mass="81323">MPPKASKRKATNGYRLPDPIPKGEIFADGKTRWRIGKSIGVGGFGEIYLCSNETENEVKDNATHVMKVEPSENGPLFVEMHFYVRAATPNNMDAYKKEHGIKDIGIPCFRGKGLHTYKGQSYRFLIIDRYGKDLQKIFQTGRKIFAPKAAYNLAIRCMDALEYIHSQGYVHNDLKAQNLLLGHGRTKENDVFLVDFGLVSKYKVNGVHLEYKPDARRAHDGTIEYTSRDAHIGAHSRRSDLEILGYNLVHWMSGNLPWMSNLTNPVYVHTQKKGFMSDIPSFLRNCFGDNTDYPDVLEQFLNYTVSLEFDTKPDYDYCRSLFKDELRRLRLPSDGKIDFSATSRDKKQKKARRRKISFNDVELELHNQRKAGKSVTVHPSPTASPPLVDTPDSIFSTSAIHSTRSTAPSSSSCIDGGEWCWERVLCSDPEMLIRQASRNSEAEDESPLALQRKTVEELRQKESLKNPTPAMLALIQKIEEREHEREQLNWQQQLQHLTGKKSNSKHANQWMDLTPNPLTPAMEDVINMRAKRVSIEVDVPITPEPSDDDFDFDDLDTDSDSSHEEYRPPKSKKKRNYSSARSNIPSVSVQNLMSGPNKIRNKSSLKPKYTRRISVQNDAELIYNKTPSNPHPKLPAPTPTSSKKSRKLPTRSSHRLRCKSSEDDLKSLIIDGEIFKSSHAKKKAPSSSNKKNDPSISKHQEKIKLVENGIATNESP</sequence>
<dbReference type="InterPro" id="IPR050235">
    <property type="entry name" value="CK1_Ser-Thr_kinase"/>
</dbReference>
<feature type="domain" description="Protein kinase" evidence="3">
    <location>
        <begin position="33"/>
        <end position="307"/>
    </location>
</feature>
<dbReference type="InterPro" id="IPR000719">
    <property type="entry name" value="Prot_kinase_dom"/>
</dbReference>
<name>A0A0K2V790_LEPSM</name>
<feature type="compositionally biased region" description="Basic residues" evidence="2">
    <location>
        <begin position="643"/>
        <end position="658"/>
    </location>
</feature>
<accession>A0A0K2V790</accession>
<dbReference type="EC" id="2.7.11.1" evidence="1"/>
<dbReference type="Gene3D" id="1.10.510.10">
    <property type="entry name" value="Transferase(Phosphotransferase) domain 1"/>
    <property type="match status" value="1"/>
</dbReference>
<dbReference type="Pfam" id="PF00069">
    <property type="entry name" value="Pkinase"/>
    <property type="match status" value="1"/>
</dbReference>
<evidence type="ECO:0000256" key="2">
    <source>
        <dbReference type="SAM" id="MobiDB-lite"/>
    </source>
</evidence>
<evidence type="ECO:0000259" key="3">
    <source>
        <dbReference type="PROSITE" id="PS50011"/>
    </source>
</evidence>
<dbReference type="GO" id="GO:0004674">
    <property type="term" value="F:protein serine/threonine kinase activity"/>
    <property type="evidence" value="ECO:0007669"/>
    <property type="project" value="UniProtKB-EC"/>
</dbReference>
<dbReference type="SUPFAM" id="SSF56112">
    <property type="entry name" value="Protein kinase-like (PK-like)"/>
    <property type="match status" value="1"/>
</dbReference>
<protein>
    <recommendedName>
        <fullName evidence="1">non-specific serine/threonine protein kinase</fullName>
        <ecNumber evidence="1">2.7.11.1</ecNumber>
    </recommendedName>
</protein>
<evidence type="ECO:0000256" key="1">
    <source>
        <dbReference type="ARBA" id="ARBA00012513"/>
    </source>
</evidence>
<feature type="compositionally biased region" description="Pro residues" evidence="2">
    <location>
        <begin position="629"/>
        <end position="638"/>
    </location>
</feature>
<feature type="compositionally biased region" description="Polar residues" evidence="2">
    <location>
        <begin position="577"/>
        <end position="594"/>
    </location>
</feature>
<proteinExistence type="predicted"/>
<feature type="compositionally biased region" description="Acidic residues" evidence="2">
    <location>
        <begin position="545"/>
        <end position="559"/>
    </location>
</feature>
<feature type="non-terminal residue" evidence="4">
    <location>
        <position position="716"/>
    </location>
</feature>
<reference evidence="4" key="1">
    <citation type="submission" date="2014-05" db="EMBL/GenBank/DDBJ databases">
        <authorList>
            <person name="Chronopoulou M."/>
        </authorList>
    </citation>
    <scope>NUCLEOTIDE SEQUENCE</scope>
    <source>
        <tissue evidence="4">Whole organism</tissue>
    </source>
</reference>
<feature type="region of interest" description="Disordered" evidence="2">
    <location>
        <begin position="370"/>
        <end position="391"/>
    </location>
</feature>
<organism evidence="4">
    <name type="scientific">Lepeophtheirus salmonis</name>
    <name type="common">Salmon louse</name>
    <name type="synonym">Caligus salmonis</name>
    <dbReference type="NCBI Taxonomy" id="72036"/>
    <lineage>
        <taxon>Eukaryota</taxon>
        <taxon>Metazoa</taxon>
        <taxon>Ecdysozoa</taxon>
        <taxon>Arthropoda</taxon>
        <taxon>Crustacea</taxon>
        <taxon>Multicrustacea</taxon>
        <taxon>Hexanauplia</taxon>
        <taxon>Copepoda</taxon>
        <taxon>Siphonostomatoida</taxon>
        <taxon>Caligidae</taxon>
        <taxon>Lepeophtheirus</taxon>
    </lineage>
</organism>
<dbReference type="PROSITE" id="PS50011">
    <property type="entry name" value="PROTEIN_KINASE_DOM"/>
    <property type="match status" value="1"/>
</dbReference>
<dbReference type="OrthoDB" id="2687620at2759"/>